<dbReference type="EMBL" id="JACSDY010000018">
    <property type="protein sequence ID" value="KAF7400066.1"/>
    <property type="molecule type" value="Genomic_DNA"/>
</dbReference>
<proteinExistence type="predicted"/>
<keyword evidence="3" id="KW-1185">Reference proteome</keyword>
<evidence type="ECO:0000256" key="1">
    <source>
        <dbReference type="SAM" id="MobiDB-lite"/>
    </source>
</evidence>
<dbReference type="AlphaFoldDB" id="A0A834KA08"/>
<comment type="caution">
    <text evidence="2">The sequence shown here is derived from an EMBL/GenBank/DDBJ whole genome shotgun (WGS) entry which is preliminary data.</text>
</comment>
<name>A0A834KA08_VESPE</name>
<organism evidence="2 3">
    <name type="scientific">Vespula pensylvanica</name>
    <name type="common">Western yellow jacket</name>
    <name type="synonym">Wasp</name>
    <dbReference type="NCBI Taxonomy" id="30213"/>
    <lineage>
        <taxon>Eukaryota</taxon>
        <taxon>Metazoa</taxon>
        <taxon>Ecdysozoa</taxon>
        <taxon>Arthropoda</taxon>
        <taxon>Hexapoda</taxon>
        <taxon>Insecta</taxon>
        <taxon>Pterygota</taxon>
        <taxon>Neoptera</taxon>
        <taxon>Endopterygota</taxon>
        <taxon>Hymenoptera</taxon>
        <taxon>Apocrita</taxon>
        <taxon>Aculeata</taxon>
        <taxon>Vespoidea</taxon>
        <taxon>Vespidae</taxon>
        <taxon>Vespinae</taxon>
        <taxon>Vespula</taxon>
    </lineage>
</organism>
<accession>A0A834KA08</accession>
<protein>
    <submittedName>
        <fullName evidence="2">Uncharacterized protein</fullName>
    </submittedName>
</protein>
<evidence type="ECO:0000313" key="3">
    <source>
        <dbReference type="Proteomes" id="UP000600918"/>
    </source>
</evidence>
<reference evidence="2" key="1">
    <citation type="journal article" date="2020" name="G3 (Bethesda)">
        <title>High-Quality Assemblies for Three Invasive Social Wasps from the &lt;i&gt;Vespula&lt;/i&gt; Genus.</title>
        <authorList>
            <person name="Harrop T.W.R."/>
            <person name="Guhlin J."/>
            <person name="McLaughlin G.M."/>
            <person name="Permina E."/>
            <person name="Stockwell P."/>
            <person name="Gilligan J."/>
            <person name="Le Lec M.F."/>
            <person name="Gruber M.A.M."/>
            <person name="Quinn O."/>
            <person name="Lovegrove M."/>
            <person name="Duncan E.J."/>
            <person name="Remnant E.J."/>
            <person name="Van Eeckhoven J."/>
            <person name="Graham B."/>
            <person name="Knapp R.A."/>
            <person name="Langford K.W."/>
            <person name="Kronenberg Z."/>
            <person name="Press M.O."/>
            <person name="Eacker S.M."/>
            <person name="Wilson-Rankin E.E."/>
            <person name="Purcell J."/>
            <person name="Lester P.J."/>
            <person name="Dearden P.K."/>
        </authorList>
    </citation>
    <scope>NUCLEOTIDE SEQUENCE</scope>
    <source>
        <strain evidence="2">Volc-1</strain>
    </source>
</reference>
<gene>
    <name evidence="2" type="ORF">H0235_015803</name>
</gene>
<dbReference type="Proteomes" id="UP000600918">
    <property type="component" value="Unassembled WGS sequence"/>
</dbReference>
<sequence length="131" mass="15521">MRLMVPIQLSETTSLPARKSFSLVGLVILEEGVRETILQRCDHRSERKKKKKKKEEEEEEEEEEKKRKEGRKSITYFTIDSDKRVEDPCRGRLPLVRPCPTPTYPDSRYRKRVVKISLNSLSRWIKEFNGN</sequence>
<feature type="region of interest" description="Disordered" evidence="1">
    <location>
        <begin position="41"/>
        <end position="71"/>
    </location>
</feature>
<evidence type="ECO:0000313" key="2">
    <source>
        <dbReference type="EMBL" id="KAF7400066.1"/>
    </source>
</evidence>